<keyword evidence="2" id="KW-1185">Reference proteome</keyword>
<dbReference type="Pfam" id="PF09234">
    <property type="entry name" value="DUF1963"/>
    <property type="match status" value="1"/>
</dbReference>
<proteinExistence type="predicted"/>
<organism evidence="1 2">
    <name type="scientific">Phytomonospora endophytica</name>
    <dbReference type="NCBI Taxonomy" id="714109"/>
    <lineage>
        <taxon>Bacteria</taxon>
        <taxon>Bacillati</taxon>
        <taxon>Actinomycetota</taxon>
        <taxon>Actinomycetes</taxon>
        <taxon>Micromonosporales</taxon>
        <taxon>Micromonosporaceae</taxon>
        <taxon>Phytomonospora</taxon>
    </lineage>
</organism>
<name>A0A841FGA7_9ACTN</name>
<dbReference type="Gene3D" id="2.30.320.10">
    <property type="entry name" value="YwqG-like"/>
    <property type="match status" value="1"/>
</dbReference>
<dbReference type="RefSeq" id="WP_184788135.1">
    <property type="nucleotide sequence ID" value="NZ_BONT01000004.1"/>
</dbReference>
<sequence>MDRETTHAAIEKFCADRVGAEVAAEFMTLARPGFALTPAADGRGTGHSRFGGAPLLTPGTPWPDCDGHPMSLIAVVDTDALAPWLDGVLPPGTGVLNFFCVDLYTDQAADDVHDRVLGDRTISSAQLGTVIAAPAGTAVTVGAPELASVFAAQEWAATPGFCLPDDWDPSFRLTGLDPYEMLTLFAERLADLREQPGVVSTGDVAFGWPDFPTGGSMSMELGVDPTSLHHLLQLDGGDYEYYIGGEGGIMHWSIPGVALAVGDFTKAIPTPDHF</sequence>
<reference evidence="1 2" key="1">
    <citation type="submission" date="2020-08" db="EMBL/GenBank/DDBJ databases">
        <title>Genomic Encyclopedia of Type Strains, Phase IV (KMG-IV): sequencing the most valuable type-strain genomes for metagenomic binning, comparative biology and taxonomic classification.</title>
        <authorList>
            <person name="Goeker M."/>
        </authorList>
    </citation>
    <scope>NUCLEOTIDE SEQUENCE [LARGE SCALE GENOMIC DNA]</scope>
    <source>
        <strain evidence="1 2">YIM 65646</strain>
    </source>
</reference>
<dbReference type="SUPFAM" id="SSF103032">
    <property type="entry name" value="Hypothetical protein YwqG"/>
    <property type="match status" value="1"/>
</dbReference>
<protein>
    <recommendedName>
        <fullName evidence="3">DUF1963 domain-containing protein</fullName>
    </recommendedName>
</protein>
<dbReference type="InterPro" id="IPR015315">
    <property type="entry name" value="DUF1963"/>
</dbReference>
<comment type="caution">
    <text evidence="1">The sequence shown here is derived from an EMBL/GenBank/DDBJ whole genome shotgun (WGS) entry which is preliminary data.</text>
</comment>
<evidence type="ECO:0000313" key="2">
    <source>
        <dbReference type="Proteomes" id="UP000548476"/>
    </source>
</evidence>
<evidence type="ECO:0000313" key="1">
    <source>
        <dbReference type="EMBL" id="MBB6035286.1"/>
    </source>
</evidence>
<dbReference type="EMBL" id="JACHGT010000006">
    <property type="protein sequence ID" value="MBB6035286.1"/>
    <property type="molecule type" value="Genomic_DNA"/>
</dbReference>
<dbReference type="Proteomes" id="UP000548476">
    <property type="component" value="Unassembled WGS sequence"/>
</dbReference>
<dbReference type="AlphaFoldDB" id="A0A841FGA7"/>
<accession>A0A841FGA7</accession>
<evidence type="ECO:0008006" key="3">
    <source>
        <dbReference type="Google" id="ProtNLM"/>
    </source>
</evidence>
<gene>
    <name evidence="1" type="ORF">HNR73_003143</name>
</gene>
<dbReference type="InterPro" id="IPR035948">
    <property type="entry name" value="YwqG-like_sf"/>
</dbReference>